<comment type="similarity">
    <text evidence="4 9">Belongs to the MQO family.</text>
</comment>
<keyword evidence="6 9" id="KW-0285">Flavoprotein</keyword>
<dbReference type="EMBL" id="FNSD01000001">
    <property type="protein sequence ID" value="SEB43983.1"/>
    <property type="molecule type" value="Genomic_DNA"/>
</dbReference>
<proteinExistence type="inferred from homology"/>
<dbReference type="RefSeq" id="WP_074652212.1">
    <property type="nucleotide sequence ID" value="NZ_FNSD01000001.1"/>
</dbReference>
<sequence>MSDVASLPAETDVLLVGAGIMSATLGTLLKTLAPSLRITVVDALEQPAIESSDAWNNAGTGHAALCELNYTPEGPDGTIAIDRAIKINEQFQHSRQFWASLVQRGLLADPRQFINRIPHMSFVSGAPAVDFLRRRFAAMQVSPLFRSMQFSDNPAQVREWIPLMMASRDASEPVAATRSEEGTDLNFGALTRLMLGSLQQQGSGIFMRHKVTGLTKLPDTRWYVEVENLATKKRTRITTRFIFLGAGGGALPLLQQSGIPEGRGYGGFPVSGQWLRCTNRAVIEQHAAKVYGKPALGAPPMSVPHLDTRVIDGKRELLFGPFAGFTTKFLKTGSFLDLPGSVGPGNLVSMLGAGATNLELTKYLIGQVLQSQEDRINALREFVPTARGEDWVLEIAGQRVQIIKPDPKMGGKLEFGTEIVRSADGSLAALLGASPGASTAVSIMLELIMKGTPVLSAEEGSAERLRDLVPSYGRSMNNDPELLTEMTAKTNRLLQLA</sequence>
<dbReference type="PANTHER" id="PTHR43104">
    <property type="entry name" value="L-2-HYDROXYGLUTARATE DEHYDROGENASE, MITOCHONDRIAL"/>
    <property type="match status" value="1"/>
</dbReference>
<keyword evidence="8 9" id="KW-0560">Oxidoreductase</keyword>
<dbReference type="NCBIfam" id="NF003606">
    <property type="entry name" value="PRK05257.2-1"/>
    <property type="match status" value="1"/>
</dbReference>
<dbReference type="Pfam" id="PF06039">
    <property type="entry name" value="Mqo"/>
    <property type="match status" value="1"/>
</dbReference>
<dbReference type="NCBIfam" id="NF003603">
    <property type="entry name" value="PRK05257.1-1"/>
    <property type="match status" value="1"/>
</dbReference>
<dbReference type="UniPathway" id="UPA00223">
    <property type="reaction ID" value="UER01008"/>
</dbReference>
<dbReference type="InterPro" id="IPR036188">
    <property type="entry name" value="FAD/NAD-bd_sf"/>
</dbReference>
<dbReference type="NCBIfam" id="NF009875">
    <property type="entry name" value="PRK13339.1"/>
    <property type="match status" value="1"/>
</dbReference>
<evidence type="ECO:0000256" key="1">
    <source>
        <dbReference type="ARBA" id="ARBA00001139"/>
    </source>
</evidence>
<dbReference type="Gene3D" id="3.50.50.60">
    <property type="entry name" value="FAD/NAD(P)-binding domain"/>
    <property type="match status" value="1"/>
</dbReference>
<keyword evidence="5 9" id="KW-0816">Tricarboxylic acid cycle</keyword>
<accession>A0A1H4JCF5</accession>
<dbReference type="NCBIfam" id="NF003611">
    <property type="entry name" value="PRK05257.3-2"/>
    <property type="match status" value="1"/>
</dbReference>
<evidence type="ECO:0000313" key="10">
    <source>
        <dbReference type="EMBL" id="SEB43983.1"/>
    </source>
</evidence>
<comment type="cofactor">
    <cofactor evidence="2 9">
        <name>FAD</name>
        <dbReference type="ChEBI" id="CHEBI:57692"/>
    </cofactor>
</comment>
<dbReference type="GO" id="GO:0006099">
    <property type="term" value="P:tricarboxylic acid cycle"/>
    <property type="evidence" value="ECO:0007669"/>
    <property type="project" value="UniProtKB-UniRule"/>
</dbReference>
<organism evidence="10 11">
    <name type="scientific">Terriglobus roseus</name>
    <dbReference type="NCBI Taxonomy" id="392734"/>
    <lineage>
        <taxon>Bacteria</taxon>
        <taxon>Pseudomonadati</taxon>
        <taxon>Acidobacteriota</taxon>
        <taxon>Terriglobia</taxon>
        <taxon>Terriglobales</taxon>
        <taxon>Acidobacteriaceae</taxon>
        <taxon>Terriglobus</taxon>
    </lineage>
</organism>
<dbReference type="NCBIfam" id="NF003605">
    <property type="entry name" value="PRK05257.1-4"/>
    <property type="match status" value="1"/>
</dbReference>
<dbReference type="Proteomes" id="UP000182409">
    <property type="component" value="Unassembled WGS sequence"/>
</dbReference>
<evidence type="ECO:0000256" key="9">
    <source>
        <dbReference type="HAMAP-Rule" id="MF_00212"/>
    </source>
</evidence>
<dbReference type="GO" id="GO:0008924">
    <property type="term" value="F:L-malate dehydrogenase (quinone) activity"/>
    <property type="evidence" value="ECO:0007669"/>
    <property type="project" value="UniProtKB-UniRule"/>
</dbReference>
<evidence type="ECO:0000256" key="4">
    <source>
        <dbReference type="ARBA" id="ARBA00006389"/>
    </source>
</evidence>
<dbReference type="Gene3D" id="3.30.9.10">
    <property type="entry name" value="D-Amino Acid Oxidase, subunit A, domain 2"/>
    <property type="match status" value="1"/>
</dbReference>
<comment type="pathway">
    <text evidence="3 9">Carbohydrate metabolism; tricarboxylic acid cycle; oxaloacetate from (S)-malate (quinone route): step 1/1.</text>
</comment>
<dbReference type="HAMAP" id="MF_00212">
    <property type="entry name" value="MQO"/>
    <property type="match status" value="1"/>
</dbReference>
<keyword evidence="7 9" id="KW-0274">FAD</keyword>
<dbReference type="NCBIfam" id="TIGR01320">
    <property type="entry name" value="mal_quin_oxido"/>
    <property type="match status" value="1"/>
</dbReference>
<evidence type="ECO:0000313" key="11">
    <source>
        <dbReference type="Proteomes" id="UP000182409"/>
    </source>
</evidence>
<gene>
    <name evidence="9" type="primary">mqo</name>
    <name evidence="10" type="ORF">SAMN05443244_0524</name>
</gene>
<dbReference type="OrthoDB" id="9763983at2"/>
<name>A0A1H4JCF5_9BACT</name>
<dbReference type="InterPro" id="IPR006231">
    <property type="entry name" value="MQO"/>
</dbReference>
<reference evidence="10 11" key="1">
    <citation type="submission" date="2016-10" db="EMBL/GenBank/DDBJ databases">
        <authorList>
            <person name="de Groot N.N."/>
        </authorList>
    </citation>
    <scope>NUCLEOTIDE SEQUENCE [LARGE SCALE GENOMIC DNA]</scope>
    <source>
        <strain evidence="10 11">AB35.6</strain>
    </source>
</reference>
<dbReference type="AlphaFoldDB" id="A0A1H4JCF5"/>
<evidence type="ECO:0000256" key="5">
    <source>
        <dbReference type="ARBA" id="ARBA00022532"/>
    </source>
</evidence>
<comment type="catalytic activity">
    <reaction evidence="1 9">
        <text>(S)-malate + a quinone = a quinol + oxaloacetate</text>
        <dbReference type="Rhea" id="RHEA:46012"/>
        <dbReference type="ChEBI" id="CHEBI:15589"/>
        <dbReference type="ChEBI" id="CHEBI:16452"/>
        <dbReference type="ChEBI" id="CHEBI:24646"/>
        <dbReference type="ChEBI" id="CHEBI:132124"/>
        <dbReference type="EC" id="1.1.5.4"/>
    </reaction>
</comment>
<protein>
    <recommendedName>
        <fullName evidence="9">Probable malate:quinone oxidoreductase</fullName>
        <ecNumber evidence="9">1.1.5.4</ecNumber>
    </recommendedName>
    <alternativeName>
        <fullName evidence="9">MQO</fullName>
    </alternativeName>
    <alternativeName>
        <fullName evidence="9">Malate dehydrogenase [quinone]</fullName>
    </alternativeName>
</protein>
<evidence type="ECO:0000256" key="8">
    <source>
        <dbReference type="ARBA" id="ARBA00023002"/>
    </source>
</evidence>
<evidence type="ECO:0000256" key="2">
    <source>
        <dbReference type="ARBA" id="ARBA00001974"/>
    </source>
</evidence>
<dbReference type="PANTHER" id="PTHR43104:SF2">
    <property type="entry name" value="L-2-HYDROXYGLUTARATE DEHYDROGENASE, MITOCHONDRIAL"/>
    <property type="match status" value="1"/>
</dbReference>
<evidence type="ECO:0000256" key="7">
    <source>
        <dbReference type="ARBA" id="ARBA00022827"/>
    </source>
</evidence>
<evidence type="ECO:0000256" key="6">
    <source>
        <dbReference type="ARBA" id="ARBA00022630"/>
    </source>
</evidence>
<evidence type="ECO:0000256" key="3">
    <source>
        <dbReference type="ARBA" id="ARBA00005012"/>
    </source>
</evidence>
<dbReference type="SUPFAM" id="SSF51905">
    <property type="entry name" value="FAD/NAD(P)-binding domain"/>
    <property type="match status" value="1"/>
</dbReference>
<dbReference type="EC" id="1.1.5.4" evidence="9"/>
<dbReference type="GO" id="GO:0047545">
    <property type="term" value="F:(S)-2-hydroxyglutarate dehydrogenase activity"/>
    <property type="evidence" value="ECO:0007669"/>
    <property type="project" value="TreeGrafter"/>
</dbReference>